<proteinExistence type="predicted"/>
<dbReference type="EMBL" id="WWCL01000004">
    <property type="protein sequence ID" value="MYN47151.1"/>
    <property type="molecule type" value="Genomic_DNA"/>
</dbReference>
<keyword evidence="2" id="KW-1185">Reference proteome</keyword>
<accession>A0A845I535</accession>
<dbReference type="Gene3D" id="3.40.50.1010">
    <property type="entry name" value="5'-nuclease"/>
    <property type="match status" value="1"/>
</dbReference>
<dbReference type="InterPro" id="IPR029060">
    <property type="entry name" value="PIN-like_dom_sf"/>
</dbReference>
<protein>
    <submittedName>
        <fullName evidence="1">VapC toxin family PIN domain ribonuclease</fullName>
    </submittedName>
</protein>
<gene>
    <name evidence="1" type="ORF">GTP23_19090</name>
</gene>
<dbReference type="AlphaFoldDB" id="A0A845I535"/>
<organism evidence="1 2">
    <name type="scientific">Duganella fentianensis</name>
    <dbReference type="NCBI Taxonomy" id="2692177"/>
    <lineage>
        <taxon>Bacteria</taxon>
        <taxon>Pseudomonadati</taxon>
        <taxon>Pseudomonadota</taxon>
        <taxon>Betaproteobacteria</taxon>
        <taxon>Burkholderiales</taxon>
        <taxon>Oxalobacteraceae</taxon>
        <taxon>Telluria group</taxon>
        <taxon>Duganella</taxon>
    </lineage>
</organism>
<comment type="caution">
    <text evidence="1">The sequence shown here is derived from an EMBL/GenBank/DDBJ whole genome shotgun (WGS) entry which is preliminary data.</text>
</comment>
<dbReference type="RefSeq" id="WP_161036556.1">
    <property type="nucleotide sequence ID" value="NZ_WWCL01000004.1"/>
</dbReference>
<name>A0A845I535_9BURK</name>
<dbReference type="SUPFAM" id="SSF88723">
    <property type="entry name" value="PIN domain-like"/>
    <property type="match status" value="1"/>
</dbReference>
<evidence type="ECO:0000313" key="1">
    <source>
        <dbReference type="EMBL" id="MYN47151.1"/>
    </source>
</evidence>
<evidence type="ECO:0000313" key="2">
    <source>
        <dbReference type="Proteomes" id="UP000444316"/>
    </source>
</evidence>
<reference evidence="1" key="1">
    <citation type="submission" date="2019-12" db="EMBL/GenBank/DDBJ databases">
        <title>Novel species isolated from a subtropical stream in China.</title>
        <authorList>
            <person name="Lu H."/>
        </authorList>
    </citation>
    <scope>NUCLEOTIDE SEQUENCE [LARGE SCALE GENOMIC DNA]</scope>
    <source>
        <strain evidence="1">FT93W</strain>
    </source>
</reference>
<sequence>MSVLVDTSVWIDHFRYKNTSLSDLLTRGLVLIHPMIIGEIASGTPPSPRVQTMRTLDLLPLSQWIEVKASVAFIERESLFGLGCGLIDLMLLLSTLMTPSARLWTLDRNLGLLARRYSVAY</sequence>
<dbReference type="Proteomes" id="UP000444316">
    <property type="component" value="Unassembled WGS sequence"/>
</dbReference>